<protein>
    <submittedName>
        <fullName evidence="4">Phytochrome-like protein cph2</fullName>
    </submittedName>
</protein>
<dbReference type="KEGG" id="bkw:BkAM31D_17775"/>
<keyword evidence="5" id="KW-1185">Reference proteome</keyword>
<feature type="domain" description="PAS" evidence="1">
    <location>
        <begin position="13"/>
        <end position="83"/>
    </location>
</feature>
<feature type="domain" description="EAL" evidence="2">
    <location>
        <begin position="306"/>
        <end position="559"/>
    </location>
</feature>
<dbReference type="InterPro" id="IPR035919">
    <property type="entry name" value="EAL_sf"/>
</dbReference>
<dbReference type="SMART" id="SM00267">
    <property type="entry name" value="GGDEF"/>
    <property type="match status" value="1"/>
</dbReference>
<accession>A0A1X9MGA0</accession>
<evidence type="ECO:0000313" key="4">
    <source>
        <dbReference type="EMBL" id="ARK31540.1"/>
    </source>
</evidence>
<dbReference type="RefSeq" id="WP_085449813.1">
    <property type="nucleotide sequence ID" value="NZ_CP020814.1"/>
</dbReference>
<dbReference type="Gene3D" id="3.30.70.270">
    <property type="match status" value="1"/>
</dbReference>
<dbReference type="PANTHER" id="PTHR44757:SF2">
    <property type="entry name" value="BIOFILM ARCHITECTURE MAINTENANCE PROTEIN MBAA"/>
    <property type="match status" value="1"/>
</dbReference>
<dbReference type="Pfam" id="PF00989">
    <property type="entry name" value="PAS"/>
    <property type="match status" value="1"/>
</dbReference>
<name>A0A1X9MGA0_9BACI</name>
<dbReference type="GO" id="GO:0006355">
    <property type="term" value="P:regulation of DNA-templated transcription"/>
    <property type="evidence" value="ECO:0007669"/>
    <property type="project" value="InterPro"/>
</dbReference>
<gene>
    <name evidence="4" type="primary">cph2_4</name>
    <name evidence="4" type="ORF">BkAM31D_17775</name>
</gene>
<dbReference type="PROSITE" id="PS50887">
    <property type="entry name" value="GGDEF"/>
    <property type="match status" value="1"/>
</dbReference>
<dbReference type="CDD" id="cd00130">
    <property type="entry name" value="PAS"/>
    <property type="match status" value="1"/>
</dbReference>
<dbReference type="InterPro" id="IPR000014">
    <property type="entry name" value="PAS"/>
</dbReference>
<evidence type="ECO:0000313" key="5">
    <source>
        <dbReference type="Proteomes" id="UP000193006"/>
    </source>
</evidence>
<dbReference type="PROSITE" id="PS50112">
    <property type="entry name" value="PAS"/>
    <property type="match status" value="1"/>
</dbReference>
<dbReference type="InterPro" id="IPR043128">
    <property type="entry name" value="Rev_trsase/Diguanyl_cyclase"/>
</dbReference>
<dbReference type="InterPro" id="IPR013767">
    <property type="entry name" value="PAS_fold"/>
</dbReference>
<dbReference type="CDD" id="cd01949">
    <property type="entry name" value="GGDEF"/>
    <property type="match status" value="1"/>
</dbReference>
<evidence type="ECO:0000259" key="3">
    <source>
        <dbReference type="PROSITE" id="PS50887"/>
    </source>
</evidence>
<organism evidence="4 5">
    <name type="scientific">Halalkalibacter krulwichiae</name>
    <dbReference type="NCBI Taxonomy" id="199441"/>
    <lineage>
        <taxon>Bacteria</taxon>
        <taxon>Bacillati</taxon>
        <taxon>Bacillota</taxon>
        <taxon>Bacilli</taxon>
        <taxon>Bacillales</taxon>
        <taxon>Bacillaceae</taxon>
        <taxon>Halalkalibacter</taxon>
    </lineage>
</organism>
<dbReference type="InterPro" id="IPR052155">
    <property type="entry name" value="Biofilm_reg_signaling"/>
</dbReference>
<sequence length="560" mass="63567">MSGTEKCKVVKKSEQYYQSLFLHSPSAIFHLSSSALITKINPAASEMTGYGEEELLKKNFYSLFNKEDHRQLKQLFQLALSGQRVTVSMQFNYAVPNHPIVNVSVIPIQENDKVHEVIGIIEDITDQLKVSQLAMEDELTGLPNRRYLMEKLTASLASTTVRKEKLAVLFIDLDRFKLVNDTLGHYLGDQALKLVALRLRDALPDSAIITRVGGDEFVVLLPELENVNEAKQTAEKLLEEIRYPLLIDEYEFTLTGSIGIAIFPECAKDAESLIKSADAALYRAKADGGDANKLFQSEMRFLLHEKFYVENDLRRALERGEFSLYFQPQFDLKTNQYCGEEVLVRWNHPTEGLISPVKFLTVAEETGLIVSIGEWVLREACYQKKKLVNMGFPQVPMSVNLSLRQFLHRDIVKQVEGALHDSCLAPRLLELEVTESVTIDIDRTVNILNRLLALGVKISLDDFGTGYSSLQYVSQLPIQELKIDQSFVRNIGQGKQSEGIISMIINLAHYLEISVIAEGVETEQQLMFLQKQNCNKVQGYYYTKPLCMSDYQKYLRTKII</sequence>
<dbReference type="STRING" id="199441.BkAM31D_17775"/>
<dbReference type="NCBIfam" id="TIGR00254">
    <property type="entry name" value="GGDEF"/>
    <property type="match status" value="1"/>
</dbReference>
<dbReference type="Proteomes" id="UP000193006">
    <property type="component" value="Chromosome"/>
</dbReference>
<dbReference type="SUPFAM" id="SSF55785">
    <property type="entry name" value="PYP-like sensor domain (PAS domain)"/>
    <property type="match status" value="1"/>
</dbReference>
<dbReference type="PANTHER" id="PTHR44757">
    <property type="entry name" value="DIGUANYLATE CYCLASE DGCP"/>
    <property type="match status" value="1"/>
</dbReference>
<dbReference type="InterPro" id="IPR035965">
    <property type="entry name" value="PAS-like_dom_sf"/>
</dbReference>
<dbReference type="Pfam" id="PF00990">
    <property type="entry name" value="GGDEF"/>
    <property type="match status" value="1"/>
</dbReference>
<dbReference type="SMART" id="SM00052">
    <property type="entry name" value="EAL"/>
    <property type="match status" value="1"/>
</dbReference>
<dbReference type="SMART" id="SM00091">
    <property type="entry name" value="PAS"/>
    <property type="match status" value="1"/>
</dbReference>
<dbReference type="Gene3D" id="3.20.20.450">
    <property type="entry name" value="EAL domain"/>
    <property type="match status" value="1"/>
</dbReference>
<evidence type="ECO:0000259" key="2">
    <source>
        <dbReference type="PROSITE" id="PS50883"/>
    </source>
</evidence>
<dbReference type="FunFam" id="3.30.70.270:FF:000001">
    <property type="entry name" value="Diguanylate cyclase domain protein"/>
    <property type="match status" value="1"/>
</dbReference>
<dbReference type="InterPro" id="IPR000160">
    <property type="entry name" value="GGDEF_dom"/>
</dbReference>
<dbReference type="InterPro" id="IPR001633">
    <property type="entry name" value="EAL_dom"/>
</dbReference>
<dbReference type="SUPFAM" id="SSF141868">
    <property type="entry name" value="EAL domain-like"/>
    <property type="match status" value="1"/>
</dbReference>
<evidence type="ECO:0000259" key="1">
    <source>
        <dbReference type="PROSITE" id="PS50112"/>
    </source>
</evidence>
<proteinExistence type="predicted"/>
<feature type="domain" description="GGDEF" evidence="3">
    <location>
        <begin position="164"/>
        <end position="297"/>
    </location>
</feature>
<dbReference type="EMBL" id="CP020814">
    <property type="protein sequence ID" value="ARK31540.1"/>
    <property type="molecule type" value="Genomic_DNA"/>
</dbReference>
<dbReference type="AlphaFoldDB" id="A0A1X9MGA0"/>
<dbReference type="CDD" id="cd01948">
    <property type="entry name" value="EAL"/>
    <property type="match status" value="1"/>
</dbReference>
<dbReference type="SUPFAM" id="SSF55073">
    <property type="entry name" value="Nucleotide cyclase"/>
    <property type="match status" value="1"/>
</dbReference>
<dbReference type="NCBIfam" id="TIGR00229">
    <property type="entry name" value="sensory_box"/>
    <property type="match status" value="1"/>
</dbReference>
<dbReference type="Pfam" id="PF00563">
    <property type="entry name" value="EAL"/>
    <property type="match status" value="1"/>
</dbReference>
<dbReference type="InterPro" id="IPR029787">
    <property type="entry name" value="Nucleotide_cyclase"/>
</dbReference>
<reference evidence="4 5" key="1">
    <citation type="submission" date="2017-04" db="EMBL/GenBank/DDBJ databases">
        <title>Bacillus krulwichiae AM31D Genome sequencing and assembly.</title>
        <authorList>
            <person name="Krulwich T.A."/>
            <person name="Anastor L."/>
            <person name="Ehrlich R."/>
            <person name="Ehrlich G.D."/>
            <person name="Janto B."/>
        </authorList>
    </citation>
    <scope>NUCLEOTIDE SEQUENCE [LARGE SCALE GENOMIC DNA]</scope>
    <source>
        <strain evidence="4 5">AM31D</strain>
    </source>
</reference>
<dbReference type="PROSITE" id="PS50883">
    <property type="entry name" value="EAL"/>
    <property type="match status" value="1"/>
</dbReference>
<dbReference type="Gene3D" id="3.30.450.20">
    <property type="entry name" value="PAS domain"/>
    <property type="match status" value="1"/>
</dbReference>